<sequence length="160" mass="18073">QWDFLLATMAPDVTDGTVVGLDAVMETWEFTALCFPDLRVDLVRLENGPNDSIVASIEQISTISKAFLDYVFPHLIQTECEYSHVVDKLIGQQILIRSTVHFQWDSKNGRVGSFVFKADMMTPLLHLLGSLEDVAHVFSKARVTPEFEFVRGADQRIKLD</sequence>
<gene>
    <name evidence="1" type="ORF">PHMEG_00037486</name>
</gene>
<dbReference type="InterPro" id="IPR032710">
    <property type="entry name" value="NTF2-like_dom_sf"/>
</dbReference>
<evidence type="ECO:0008006" key="3">
    <source>
        <dbReference type="Google" id="ProtNLM"/>
    </source>
</evidence>
<feature type="non-terminal residue" evidence="1">
    <location>
        <position position="1"/>
    </location>
</feature>
<organism evidence="1 2">
    <name type="scientific">Phytophthora megakarya</name>
    <dbReference type="NCBI Taxonomy" id="4795"/>
    <lineage>
        <taxon>Eukaryota</taxon>
        <taxon>Sar</taxon>
        <taxon>Stramenopiles</taxon>
        <taxon>Oomycota</taxon>
        <taxon>Peronosporomycetes</taxon>
        <taxon>Peronosporales</taxon>
        <taxon>Peronosporaceae</taxon>
        <taxon>Phytophthora</taxon>
    </lineage>
</organism>
<accession>A0A225UJP8</accession>
<dbReference type="Proteomes" id="UP000198211">
    <property type="component" value="Unassembled WGS sequence"/>
</dbReference>
<evidence type="ECO:0000313" key="2">
    <source>
        <dbReference type="Proteomes" id="UP000198211"/>
    </source>
</evidence>
<dbReference type="AlphaFoldDB" id="A0A225UJP8"/>
<comment type="caution">
    <text evidence="1">The sequence shown here is derived from an EMBL/GenBank/DDBJ whole genome shotgun (WGS) entry which is preliminary data.</text>
</comment>
<proteinExistence type="predicted"/>
<keyword evidence="2" id="KW-1185">Reference proteome</keyword>
<reference evidence="2" key="1">
    <citation type="submission" date="2017-03" db="EMBL/GenBank/DDBJ databases">
        <title>Phytopthora megakarya and P. palmivora, two closely related causual agents of cacao black pod achieved similar genome size and gene model numbers by different mechanisms.</title>
        <authorList>
            <person name="Ali S."/>
            <person name="Shao J."/>
            <person name="Larry D.J."/>
            <person name="Kronmiller B."/>
            <person name="Shen D."/>
            <person name="Strem M.D."/>
            <person name="Melnick R.L."/>
            <person name="Guiltinan M.J."/>
            <person name="Tyler B.M."/>
            <person name="Meinhardt L.W."/>
            <person name="Bailey B.A."/>
        </authorList>
    </citation>
    <scope>NUCLEOTIDE SEQUENCE [LARGE SCALE GENOMIC DNA]</scope>
    <source>
        <strain evidence="2">zdho120</strain>
    </source>
</reference>
<dbReference type="SUPFAM" id="SSF54427">
    <property type="entry name" value="NTF2-like"/>
    <property type="match status" value="1"/>
</dbReference>
<evidence type="ECO:0000313" key="1">
    <source>
        <dbReference type="EMBL" id="OWY93203.1"/>
    </source>
</evidence>
<dbReference type="EMBL" id="NBNE01016522">
    <property type="protein sequence ID" value="OWY93203.1"/>
    <property type="molecule type" value="Genomic_DNA"/>
</dbReference>
<name>A0A225UJP8_9STRA</name>
<dbReference type="OrthoDB" id="126855at2759"/>
<protein>
    <recommendedName>
        <fullName evidence="3">Bzip transcription factor</fullName>
    </recommendedName>
</protein>